<sequence>MDTSLLSRQVALENATADLLSNQSIGSEAARQSDQNSLVWFGEAYFDTSGLEAFQAIVIPESTEAAQQAIDDLDAELAVARETLAQLKKSLLELKINDCQYQPFFQGLRPTLEEDLNSPPSRREQRAVQQCLETRQTQILQYEAAITTKEAEITEIEVGLEVAKDSARAGASAHADLISARMAAAELALQQRGLASKTALIAMATFGAATMTMLFTPVGGSVLGLTFGLLVVGLAIPVNAFSVSTGGFLFIFANAIAALSILLALHAFRLFVLHNAELWRLLSLSERRRVGLKTLAYWSIPAVFLAAGIVGSKALDDWAMDQLYRDHYQDSLSGSECQSNGRILATAPGKEGTCIRRRLEADVQRAIRTQFGVARLNALQSIDELTDETLSSADWARTTAKQVVDDALPDQLAESMCRPDSGCTYVSPLFNIQTGCDFWRVGCHVRNAGKHAARRGYDNMRARTIDAVENTLQAAGEIAEGSAESVRSEAQGAVNETVSASILALDRFSWSWFRAHDVIRFIAIFCLSLAVLKSIGYVTIRVIHHQPGFNERLSAGPSESEAVSSDLRDGKVIISGNSRLSLPVGDTFCIASSVAVQRHQSHLALPIPSLGLFIWRAFAAIGNRKDANAWFSHFRTTVGGEDFSISTDEGRRLVAVRLELGEALAFEPASFVGRSSTVRLRRRWGFRATDLMAGRIRRPHAYGPGFAIFRTAGDVEVACPNTPDNSGRLIEVSRLVAWTPGIPYRLASREGLGAMYLGTTDVGPARNGLALGDGGRGARVASGAVRAVLLLLPV</sequence>
<reference evidence="4" key="1">
    <citation type="journal article" date="2019" name="Int. J. Syst. Evol. Microbiol.">
        <title>The Global Catalogue of Microorganisms (GCM) 10K type strain sequencing project: providing services to taxonomists for standard genome sequencing and annotation.</title>
        <authorList>
            <consortium name="The Broad Institute Genomics Platform"/>
            <consortium name="The Broad Institute Genome Sequencing Center for Infectious Disease"/>
            <person name="Wu L."/>
            <person name="Ma J."/>
        </authorList>
    </citation>
    <scope>NUCLEOTIDE SEQUENCE [LARGE SCALE GENOMIC DNA]</scope>
    <source>
        <strain evidence="4">KCTC 42911</strain>
    </source>
</reference>
<accession>A0ABV7TI05</accession>
<dbReference type="SUPFAM" id="SSF51219">
    <property type="entry name" value="TRAP-like"/>
    <property type="match status" value="1"/>
</dbReference>
<keyword evidence="2" id="KW-0812">Transmembrane</keyword>
<gene>
    <name evidence="3" type="ORF">ACFORG_12250</name>
</gene>
<name>A0ABV7TI05_9RHOB</name>
<feature type="transmembrane region" description="Helical" evidence="2">
    <location>
        <begin position="248"/>
        <end position="272"/>
    </location>
</feature>
<proteinExistence type="predicted"/>
<keyword evidence="1" id="KW-0175">Coiled coil</keyword>
<dbReference type="RefSeq" id="WP_386735793.1">
    <property type="nucleotide sequence ID" value="NZ_JBHRXI010000010.1"/>
</dbReference>
<evidence type="ECO:0000256" key="1">
    <source>
        <dbReference type="SAM" id="Coils"/>
    </source>
</evidence>
<evidence type="ECO:0000313" key="4">
    <source>
        <dbReference type="Proteomes" id="UP001595629"/>
    </source>
</evidence>
<dbReference type="InterPro" id="IPR016031">
    <property type="entry name" value="Trp_RNA-bd_attenuator-like_dom"/>
</dbReference>
<evidence type="ECO:0000256" key="2">
    <source>
        <dbReference type="SAM" id="Phobius"/>
    </source>
</evidence>
<keyword evidence="2" id="KW-1133">Transmembrane helix</keyword>
<keyword evidence="2" id="KW-0472">Membrane</keyword>
<comment type="caution">
    <text evidence="3">The sequence shown here is derived from an EMBL/GenBank/DDBJ whole genome shotgun (WGS) entry which is preliminary data.</text>
</comment>
<keyword evidence="4" id="KW-1185">Reference proteome</keyword>
<protein>
    <submittedName>
        <fullName evidence="3">Uncharacterized protein</fullName>
    </submittedName>
</protein>
<dbReference type="Proteomes" id="UP001595629">
    <property type="component" value="Unassembled WGS sequence"/>
</dbReference>
<feature type="coiled-coil region" evidence="1">
    <location>
        <begin position="63"/>
        <end position="97"/>
    </location>
</feature>
<feature type="transmembrane region" description="Helical" evidence="2">
    <location>
        <begin position="295"/>
        <end position="315"/>
    </location>
</feature>
<feature type="transmembrane region" description="Helical" evidence="2">
    <location>
        <begin position="222"/>
        <end position="241"/>
    </location>
</feature>
<organism evidence="3 4">
    <name type="scientific">Lutimaribacter marinistellae</name>
    <dbReference type="NCBI Taxonomy" id="1820329"/>
    <lineage>
        <taxon>Bacteria</taxon>
        <taxon>Pseudomonadati</taxon>
        <taxon>Pseudomonadota</taxon>
        <taxon>Alphaproteobacteria</taxon>
        <taxon>Rhodobacterales</taxon>
        <taxon>Roseobacteraceae</taxon>
        <taxon>Lutimaribacter</taxon>
    </lineage>
</organism>
<evidence type="ECO:0000313" key="3">
    <source>
        <dbReference type="EMBL" id="MFC3614537.1"/>
    </source>
</evidence>
<dbReference type="EMBL" id="JBHRXI010000010">
    <property type="protein sequence ID" value="MFC3614537.1"/>
    <property type="molecule type" value="Genomic_DNA"/>
</dbReference>